<proteinExistence type="inferred from homology"/>
<evidence type="ECO:0000256" key="4">
    <source>
        <dbReference type="ARBA" id="ARBA00022679"/>
    </source>
</evidence>
<dbReference type="InterPro" id="IPR051085">
    <property type="entry name" value="MB_O-acyltransferase"/>
</dbReference>
<feature type="transmembrane region" description="Helical" evidence="10">
    <location>
        <begin position="360"/>
        <end position="379"/>
    </location>
</feature>
<evidence type="ECO:0000256" key="9">
    <source>
        <dbReference type="PIRNR" id="PIRNR016636"/>
    </source>
</evidence>
<dbReference type="PIRSF" id="PIRSF500217">
    <property type="entry name" value="AlgI"/>
    <property type="match status" value="1"/>
</dbReference>
<protein>
    <submittedName>
        <fullName evidence="11">MBOAT family protein</fullName>
    </submittedName>
</protein>
<dbReference type="InterPro" id="IPR028362">
    <property type="entry name" value="AlgI"/>
</dbReference>
<evidence type="ECO:0000256" key="5">
    <source>
        <dbReference type="ARBA" id="ARBA00022692"/>
    </source>
</evidence>
<dbReference type="AlphaFoldDB" id="A0A419EUH2"/>
<evidence type="ECO:0000256" key="8">
    <source>
        <dbReference type="ARBA" id="ARBA00023315"/>
    </source>
</evidence>
<dbReference type="GO" id="GO:0016746">
    <property type="term" value="F:acyltransferase activity"/>
    <property type="evidence" value="ECO:0007669"/>
    <property type="project" value="UniProtKB-KW"/>
</dbReference>
<dbReference type="PIRSF" id="PIRSF016636">
    <property type="entry name" value="AlgI_DltB"/>
    <property type="match status" value="1"/>
</dbReference>
<evidence type="ECO:0000256" key="7">
    <source>
        <dbReference type="ARBA" id="ARBA00023136"/>
    </source>
</evidence>
<feature type="transmembrane region" description="Helical" evidence="10">
    <location>
        <begin position="221"/>
        <end position="239"/>
    </location>
</feature>
<feature type="transmembrane region" description="Helical" evidence="10">
    <location>
        <begin position="112"/>
        <end position="135"/>
    </location>
</feature>
<dbReference type="PANTHER" id="PTHR13285:SF23">
    <property type="entry name" value="TEICHOIC ACID D-ALANYLTRANSFERASE"/>
    <property type="match status" value="1"/>
</dbReference>
<evidence type="ECO:0000313" key="11">
    <source>
        <dbReference type="EMBL" id="RJP67864.1"/>
    </source>
</evidence>
<dbReference type="Pfam" id="PF03062">
    <property type="entry name" value="MBOAT"/>
    <property type="match status" value="1"/>
</dbReference>
<feature type="transmembrane region" description="Helical" evidence="10">
    <location>
        <begin position="43"/>
        <end position="62"/>
    </location>
</feature>
<keyword evidence="7 9" id="KW-0472">Membrane</keyword>
<feature type="transmembrane region" description="Helical" evidence="10">
    <location>
        <begin position="74"/>
        <end position="92"/>
    </location>
</feature>
<dbReference type="GO" id="GO:0005886">
    <property type="term" value="C:plasma membrane"/>
    <property type="evidence" value="ECO:0007669"/>
    <property type="project" value="UniProtKB-SubCell"/>
</dbReference>
<feature type="transmembrane region" description="Helical" evidence="10">
    <location>
        <begin position="186"/>
        <end position="209"/>
    </location>
</feature>
<evidence type="ECO:0000256" key="10">
    <source>
        <dbReference type="SAM" id="Phobius"/>
    </source>
</evidence>
<comment type="similarity">
    <text evidence="2 9">Belongs to the membrane-bound acyltransferase family.</text>
</comment>
<dbReference type="GO" id="GO:0042121">
    <property type="term" value="P:alginic acid biosynthetic process"/>
    <property type="evidence" value="ECO:0007669"/>
    <property type="project" value="InterPro"/>
</dbReference>
<organism evidence="11 12">
    <name type="scientific">Candidatus Abyssobacteria bacterium SURF_17</name>
    <dbReference type="NCBI Taxonomy" id="2093361"/>
    <lineage>
        <taxon>Bacteria</taxon>
        <taxon>Pseudomonadati</taxon>
        <taxon>Candidatus Hydrogenedentota</taxon>
        <taxon>Candidatus Abyssobacteria</taxon>
    </lineage>
</organism>
<keyword evidence="8 9" id="KW-0012">Acyltransferase</keyword>
<dbReference type="InterPro" id="IPR024194">
    <property type="entry name" value="Ac/AlaTfrase_AlgI/DltB"/>
</dbReference>
<feature type="transmembrane region" description="Helical" evidence="10">
    <location>
        <begin position="318"/>
        <end position="339"/>
    </location>
</feature>
<feature type="transmembrane region" description="Helical" evidence="10">
    <location>
        <begin position="437"/>
        <end position="456"/>
    </location>
</feature>
<evidence type="ECO:0000313" key="12">
    <source>
        <dbReference type="Proteomes" id="UP000285961"/>
    </source>
</evidence>
<keyword evidence="5 10" id="KW-0812">Transmembrane</keyword>
<keyword evidence="4 9" id="KW-0808">Transferase</keyword>
<dbReference type="InterPro" id="IPR004299">
    <property type="entry name" value="MBOAT_fam"/>
</dbReference>
<evidence type="ECO:0000256" key="1">
    <source>
        <dbReference type="ARBA" id="ARBA00004651"/>
    </source>
</evidence>
<dbReference type="PANTHER" id="PTHR13285">
    <property type="entry name" value="ACYLTRANSFERASE"/>
    <property type="match status" value="1"/>
</dbReference>
<dbReference type="Proteomes" id="UP000285961">
    <property type="component" value="Unassembled WGS sequence"/>
</dbReference>
<feature type="transmembrane region" description="Helical" evidence="10">
    <location>
        <begin position="391"/>
        <end position="416"/>
    </location>
</feature>
<evidence type="ECO:0000256" key="6">
    <source>
        <dbReference type="ARBA" id="ARBA00022989"/>
    </source>
</evidence>
<gene>
    <name evidence="11" type="ORF">C4532_14040</name>
</gene>
<evidence type="ECO:0000256" key="2">
    <source>
        <dbReference type="ARBA" id="ARBA00010323"/>
    </source>
</evidence>
<comment type="subcellular location">
    <subcellularLocation>
        <location evidence="1">Cell membrane</location>
        <topology evidence="1">Multi-pass membrane protein</topology>
    </subcellularLocation>
</comment>
<reference evidence="11 12" key="1">
    <citation type="journal article" date="2017" name="ISME J.">
        <title>Energy and carbon metabolisms in a deep terrestrial subsurface fluid microbial community.</title>
        <authorList>
            <person name="Momper L."/>
            <person name="Jungbluth S.P."/>
            <person name="Lee M.D."/>
            <person name="Amend J.P."/>
        </authorList>
    </citation>
    <scope>NUCLEOTIDE SEQUENCE [LARGE SCALE GENOMIC DNA]</scope>
    <source>
        <strain evidence="11">SURF_17</strain>
    </source>
</reference>
<accession>A0A419EUH2</accession>
<name>A0A419EUH2_9BACT</name>
<keyword evidence="3 9" id="KW-1003">Cell membrane</keyword>
<comment type="caution">
    <text evidence="11">The sequence shown here is derived from an EMBL/GenBank/DDBJ whole genome shotgun (WGS) entry which is preliminary data.</text>
</comment>
<dbReference type="EMBL" id="QZKI01000098">
    <property type="protein sequence ID" value="RJP67864.1"/>
    <property type="molecule type" value="Genomic_DNA"/>
</dbReference>
<sequence>MLFNSAAFGAFLIIALILFWSAPHSHRVYILVGVSLFFYLYSYPIYFFLLLILIVLNFALALEIARKPKSAGRYLFLAVALDLLSIGFYKYANFATQSLQSLLNFSGAPAHFPMLDLMLPLGISFFTFQMMSYVIDTYRGEPPEESLWNFAAYVSFFPQLVAGPIVRPKTLLPQIKTVRTYDDENAVRGIFLVAQGLVKKIVFADFLGVYVEKVFAAPADYSGLATLVAVYAYAFQIYFDFSGYTDIAIGCGKLFGFEIPINFNLPYISKNPREFWRRWHISLSTWLRDYLYIPLGGNRKGGGRTHFNLMTTMVLGGLWHGANWTFVLWGFYHGALISVQRFLEEQSELFRRLFSPRSRVMSAVVTLVTFHLVCLGWILFRSESLAKAGHILTNIVTAASAANSFEMPIVLMLAIASLSHIVRSTWKMEEWYVRLPAPIQAFGYSCATIFIFLFFTTEQRFIYFQF</sequence>
<keyword evidence="6 10" id="KW-1133">Transmembrane helix</keyword>
<evidence type="ECO:0000256" key="3">
    <source>
        <dbReference type="ARBA" id="ARBA00022475"/>
    </source>
</evidence>